<dbReference type="SUPFAM" id="SSF56053">
    <property type="entry name" value="Ribosomal protein L6"/>
    <property type="match status" value="1"/>
</dbReference>
<dbReference type="InterPro" id="IPR020040">
    <property type="entry name" value="Ribosomal_uL6_a/b-dom"/>
</dbReference>
<feature type="domain" description="Large ribosomal subunit protein uL6 alpha-beta" evidence="4">
    <location>
        <begin position="13"/>
        <end position="85"/>
    </location>
</feature>
<gene>
    <name evidence="5" type="ORF">PNEJI1_000412</name>
</gene>
<comment type="similarity">
    <text evidence="1">Belongs to the universal ribosomal protein uL6 family.</text>
</comment>
<proteinExistence type="inferred from homology"/>
<dbReference type="InParanoid" id="L0PDB4"/>
<dbReference type="VEuPathDB" id="FungiDB:PNEJI1_000412"/>
<dbReference type="PANTHER" id="PTHR11655:SF16">
    <property type="entry name" value="60S RIBOSOMAL PROTEIN L9"/>
    <property type="match status" value="1"/>
</dbReference>
<dbReference type="GO" id="GO:0022625">
    <property type="term" value="C:cytosolic large ribosomal subunit"/>
    <property type="evidence" value="ECO:0007669"/>
    <property type="project" value="TreeGrafter"/>
</dbReference>
<dbReference type="AlphaFoldDB" id="L0PDB4"/>
<dbReference type="Proteomes" id="UP000010422">
    <property type="component" value="Unassembled WGS sequence"/>
</dbReference>
<reference evidence="5 6" key="1">
    <citation type="journal article" date="2012" name="MBio">
        <title>De novo assembly of the Pneumocystis jirovecii genome from a single bronchoalveolar lavage fluid specimen from a patient.</title>
        <authorList>
            <person name="Cisse O.H."/>
            <person name="Pagni M."/>
            <person name="Hauser P.M."/>
        </authorList>
    </citation>
    <scope>NUCLEOTIDE SEQUENCE [LARGE SCALE GENOMIC DNA]</scope>
    <source>
        <strain evidence="5 6">SE8</strain>
    </source>
</reference>
<evidence type="ECO:0000313" key="5">
    <source>
        <dbReference type="EMBL" id="CCJ30366.1"/>
    </source>
</evidence>
<dbReference type="GO" id="GO:0002181">
    <property type="term" value="P:cytoplasmic translation"/>
    <property type="evidence" value="ECO:0007669"/>
    <property type="project" value="TreeGrafter"/>
</dbReference>
<evidence type="ECO:0000256" key="1">
    <source>
        <dbReference type="ARBA" id="ARBA00009356"/>
    </source>
</evidence>
<evidence type="ECO:0000259" key="4">
    <source>
        <dbReference type="Pfam" id="PF00347"/>
    </source>
</evidence>
<dbReference type="FunFam" id="3.90.930.12:FF:000004">
    <property type="entry name" value="60S ribosomal protein L9"/>
    <property type="match status" value="1"/>
</dbReference>
<evidence type="ECO:0000313" key="6">
    <source>
        <dbReference type="Proteomes" id="UP000010422"/>
    </source>
</evidence>
<dbReference type="Gene3D" id="3.90.930.12">
    <property type="entry name" value="Ribosomal protein L6, alpha-beta domain"/>
    <property type="match status" value="1"/>
</dbReference>
<dbReference type="GO" id="GO:0003735">
    <property type="term" value="F:structural constituent of ribosome"/>
    <property type="evidence" value="ECO:0007669"/>
    <property type="project" value="InterPro"/>
</dbReference>
<evidence type="ECO:0000256" key="2">
    <source>
        <dbReference type="ARBA" id="ARBA00022980"/>
    </source>
</evidence>
<dbReference type="GO" id="GO:0019843">
    <property type="term" value="F:rRNA binding"/>
    <property type="evidence" value="ECO:0007669"/>
    <property type="project" value="InterPro"/>
</dbReference>
<dbReference type="Pfam" id="PF00347">
    <property type="entry name" value="Ribosomal_L6"/>
    <property type="match status" value="1"/>
</dbReference>
<sequence>MKDIYKQVELALPPQVSVGVKARIVRVTGPRGELTKSFRHVNIDIRHTQQRRLVLGIWHGGKKHVACLRTVRSLIKNMVVGVTQGYRYKVREKEGWNGAEESDAVCIRTLSDQCEYIGRWEASRNPEFFGGKSSATGGTAGGSDGRDLENTEGRDCVGGYFAGQCISVSGIDPAGMQCEEQGVLAATLQLAVQRAIRGGCILVAMAVAVYGDDYDTIT</sequence>
<keyword evidence="2" id="KW-0689">Ribosomal protein</keyword>
<keyword evidence="3" id="KW-0687">Ribonucleoprotein</keyword>
<dbReference type="STRING" id="1209962.L0PDB4"/>
<dbReference type="PANTHER" id="PTHR11655">
    <property type="entry name" value="60S/50S RIBOSOMAL PROTEIN L6/L9"/>
    <property type="match status" value="1"/>
</dbReference>
<dbReference type="EMBL" id="CAKM01000248">
    <property type="protein sequence ID" value="CCJ30366.1"/>
    <property type="molecule type" value="Genomic_DNA"/>
</dbReference>
<dbReference type="InterPro" id="IPR000702">
    <property type="entry name" value="Ribosomal_uL6-like"/>
</dbReference>
<comment type="caution">
    <text evidence="5">The sequence shown here is derived from an EMBL/GenBank/DDBJ whole genome shotgun (WGS) entry which is preliminary data.</text>
</comment>
<evidence type="ECO:0000256" key="3">
    <source>
        <dbReference type="ARBA" id="ARBA00023274"/>
    </source>
</evidence>
<dbReference type="InterPro" id="IPR036789">
    <property type="entry name" value="Ribosomal_uL6-like_a/b-dom_sf"/>
</dbReference>
<name>L0PDB4_PNEJI</name>
<accession>L0PDB4</accession>
<protein>
    <recommendedName>
        <fullName evidence="4">Large ribosomal subunit protein uL6 alpha-beta domain-containing protein</fullName>
    </recommendedName>
</protein>
<organism evidence="6">
    <name type="scientific">Pneumocystis jirovecii</name>
    <name type="common">Human pneumocystis pneumonia agent</name>
    <dbReference type="NCBI Taxonomy" id="42068"/>
    <lineage>
        <taxon>Eukaryota</taxon>
        <taxon>Fungi</taxon>
        <taxon>Dikarya</taxon>
        <taxon>Ascomycota</taxon>
        <taxon>Taphrinomycotina</taxon>
        <taxon>Pneumocystomycetes</taxon>
        <taxon>Pneumocystaceae</taxon>
        <taxon>Pneumocystis</taxon>
    </lineage>
</organism>